<gene>
    <name evidence="1" type="ORF">GTK09_12530</name>
</gene>
<dbReference type="EMBL" id="JAAAMG010000009">
    <property type="protein sequence ID" value="NDW05252.1"/>
    <property type="molecule type" value="Genomic_DNA"/>
</dbReference>
<dbReference type="Proteomes" id="UP000469011">
    <property type="component" value="Unassembled WGS sequence"/>
</dbReference>
<dbReference type="Pfam" id="PF10098">
    <property type="entry name" value="DUF2336"/>
    <property type="match status" value="1"/>
</dbReference>
<keyword evidence="2" id="KW-1185">Reference proteome</keyword>
<accession>A0A6N9T3V8</accession>
<evidence type="ECO:0000313" key="2">
    <source>
        <dbReference type="Proteomes" id="UP000469011"/>
    </source>
</evidence>
<dbReference type="InterPro" id="IPR014598">
    <property type="entry name" value="UCP035865"/>
</dbReference>
<dbReference type="RefSeq" id="WP_163463511.1">
    <property type="nucleotide sequence ID" value="NZ_JAAAMG010000009.1"/>
</dbReference>
<protein>
    <submittedName>
        <fullName evidence="1">DUF2336 domain-containing protein</fullName>
    </submittedName>
</protein>
<evidence type="ECO:0000313" key="1">
    <source>
        <dbReference type="EMBL" id="NDW05252.1"/>
    </source>
</evidence>
<name>A0A6N9T3V8_9HYPH</name>
<comment type="caution">
    <text evidence="1">The sequence shown here is derived from an EMBL/GenBank/DDBJ whole genome shotgun (WGS) entry which is preliminary data.</text>
</comment>
<sequence length="375" mass="39033">MIVQRFAKWAREANTKERAEAATMLAEALVHGEAKGSDRDTIVASLTLLLDDSAPSVRLAMAKVLSAGRSVPRSLVFALAADVAPVAAEIAGRSTHLSTEDLVDVAAVGSAAARRAIAERPVVALPVAAVIAEMGEPEAALALCRNDEVAIGNSSFDRLVDRFAADGRVREALLGRSDLPPVIRHRLMLAVRDTLAGSALLVNLFGEKRAGVVAFSAAERGTNVLAETLTSRQMPDFGEYLRGSGAVTPSLLVRVVATGNIELFITLLASLSGRSERRVAGIVGGGKSPALRALVIECGLEEGLACLFGEAVSLWRAIARGDKALRPAAVPALVLARVSALGAGGRIPHDATTLLRRLAGEAERDAVREAAAVAA</sequence>
<organism evidence="1 2">
    <name type="scientific">Jiella pacifica</name>
    <dbReference type="NCBI Taxonomy" id="2696469"/>
    <lineage>
        <taxon>Bacteria</taxon>
        <taxon>Pseudomonadati</taxon>
        <taxon>Pseudomonadota</taxon>
        <taxon>Alphaproteobacteria</taxon>
        <taxon>Hyphomicrobiales</taxon>
        <taxon>Aurantimonadaceae</taxon>
        <taxon>Jiella</taxon>
    </lineage>
</organism>
<reference evidence="1 2" key="1">
    <citation type="submission" date="2020-01" db="EMBL/GenBank/DDBJ databases">
        <title>Jiella pacifica sp. nov.</title>
        <authorList>
            <person name="Xue Z."/>
            <person name="Zhu S."/>
            <person name="Chen J."/>
            <person name="Yang J."/>
        </authorList>
    </citation>
    <scope>NUCLEOTIDE SEQUENCE [LARGE SCALE GENOMIC DNA]</scope>
    <source>
        <strain evidence="1 2">40Bstr34</strain>
    </source>
</reference>
<dbReference type="AlphaFoldDB" id="A0A6N9T3V8"/>
<proteinExistence type="predicted"/>
<dbReference type="PIRSF" id="PIRSF035865">
    <property type="entry name" value="UCP035865"/>
    <property type="match status" value="1"/>
</dbReference>
<dbReference type="InterPro" id="IPR019285">
    <property type="entry name" value="DUF2336"/>
</dbReference>